<feature type="compositionally biased region" description="Basic and acidic residues" evidence="6">
    <location>
        <begin position="82"/>
        <end position="99"/>
    </location>
</feature>
<dbReference type="Pfam" id="PF13086">
    <property type="entry name" value="AAA_11"/>
    <property type="match status" value="2"/>
</dbReference>
<evidence type="ECO:0000256" key="2">
    <source>
        <dbReference type="ARBA" id="ARBA00022741"/>
    </source>
</evidence>
<accession>A0A3G1J4Y6</accession>
<dbReference type="InterPro" id="IPR027417">
    <property type="entry name" value="P-loop_NTPase"/>
</dbReference>
<dbReference type="PANTHER" id="PTHR10887">
    <property type="entry name" value="DNA2/NAM7 HELICASE FAMILY"/>
    <property type="match status" value="1"/>
</dbReference>
<organism evidence="10">
    <name type="scientific">Parasitella parasitica</name>
    <dbReference type="NCBI Taxonomy" id="35722"/>
    <lineage>
        <taxon>Eukaryota</taxon>
        <taxon>Fungi</taxon>
        <taxon>Fungi incertae sedis</taxon>
        <taxon>Mucoromycota</taxon>
        <taxon>Mucoromycotina</taxon>
        <taxon>Mucoromycetes</taxon>
        <taxon>Mucorales</taxon>
        <taxon>Mucorineae</taxon>
        <taxon>Mucoraceae</taxon>
        <taxon>Parasitella</taxon>
    </lineage>
</organism>
<keyword evidence="2" id="KW-0547">Nucleotide-binding</keyword>
<feature type="region of interest" description="Disordered" evidence="6">
    <location>
        <begin position="60"/>
        <end position="99"/>
    </location>
</feature>
<proteinExistence type="inferred from homology"/>
<feature type="domain" description="ZNFX1" evidence="9">
    <location>
        <begin position="225"/>
        <end position="339"/>
    </location>
</feature>
<dbReference type="InterPro" id="IPR057373">
    <property type="entry name" value="ZNFX1"/>
</dbReference>
<dbReference type="SUPFAM" id="SSF52540">
    <property type="entry name" value="P-loop containing nucleoside triphosphate hydrolases"/>
    <property type="match status" value="1"/>
</dbReference>
<dbReference type="GO" id="GO:0005524">
    <property type="term" value="F:ATP binding"/>
    <property type="evidence" value="ECO:0007669"/>
    <property type="project" value="UniProtKB-KW"/>
</dbReference>
<dbReference type="GO" id="GO:0005694">
    <property type="term" value="C:chromosome"/>
    <property type="evidence" value="ECO:0007669"/>
    <property type="project" value="UniProtKB-ARBA"/>
</dbReference>
<keyword evidence="3" id="KW-0378">Hydrolase</keyword>
<dbReference type="Pfam" id="PF25396">
    <property type="entry name" value="ZNFX1"/>
    <property type="match status" value="1"/>
</dbReference>
<reference evidence="10" key="1">
    <citation type="journal article" date="2016" name="Endocyt. Cell Res.">
        <title>Sex loci of homothallic and heterothallic Mucorales.</title>
        <authorList>
            <person name="Schulz E."/>
            <person name="Wetzel J."/>
            <person name="Burmester A."/>
            <person name="Ellenberger S."/>
            <person name="Siegmund L."/>
            <person name="Wostemeyer J."/>
        </authorList>
    </citation>
    <scope>NUCLEOTIDE SEQUENCE</scope>
    <source>
        <strain evidence="10">ATCC 11077</strain>
    </source>
</reference>
<dbReference type="FunFam" id="3.40.50.300:FF:000326">
    <property type="entry name" value="P-loop containing nucleoside triphosphate hydrolase"/>
    <property type="match status" value="1"/>
</dbReference>
<feature type="domain" description="DNA2/NAM7 helicase helicase" evidence="7">
    <location>
        <begin position="415"/>
        <end position="609"/>
    </location>
</feature>
<dbReference type="InterPro" id="IPR045055">
    <property type="entry name" value="DNA2/NAM7-like"/>
</dbReference>
<dbReference type="InterPro" id="IPR041679">
    <property type="entry name" value="DNA2/NAM7-like_C"/>
</dbReference>
<evidence type="ECO:0000259" key="8">
    <source>
        <dbReference type="Pfam" id="PF13087"/>
    </source>
</evidence>
<feature type="region of interest" description="Disordered" evidence="6">
    <location>
        <begin position="1"/>
        <end position="20"/>
    </location>
</feature>
<dbReference type="GO" id="GO:0031048">
    <property type="term" value="P:regulatory ncRNA-mediated heterochromatin formation"/>
    <property type="evidence" value="ECO:0007669"/>
    <property type="project" value="TreeGrafter"/>
</dbReference>
<evidence type="ECO:0000259" key="9">
    <source>
        <dbReference type="Pfam" id="PF25396"/>
    </source>
</evidence>
<sequence length="1271" mass="146355">MSRYNKRNDDDWDPSFTNRPNVITANFNTITNEFEVTPSRKPAAARSKFDFGNVAPSQSWAAESRRGWGASPETQTVWNQQEEDHHEYTPDKFSTREPETTTTFRLNMDIEEAPIFSKVTDYTAFRGQDIIPDFEQIVAAEELRDPNDWDQRGFRDPFPDVPVNRVKQPYDSADQYLYTHFELMRQDFLIPLQRAVKGYKEVFNYANNNNNGDAGISMEQVSQQRPYRLYEHVYLNAVVFGTRQPLYRVSFRLPYYVRVNWQQSKRLMPGSLVLLSKDHFEKDLKVATIVNRGDEPMRGPNRFEYLVDIYLERDDEERPLGFGDPLLTESDTYVMIEATDGYFEAYRHVLNVFKCVKADQLPFSDYLVKLSNEVLVPHYAAKKRVYDINVQTRNIRRERWPVDILQQWPSYSTGMDRTQMDALRTILSHNLSIVQGPPGTGKTFVGTYAMRVLLNNFDNSMGPIVCICQTNHALDQFLEHILDYTTEIVRVGGRSKSELLKEHTLYELKKEHDRPRGIGRMYRERDNIVKAIRETIIELYEEPCVTIEYIESIKGLRPKQIDSLKRAGQREKNKPVAAATSLNNYHVADSDSDDEWVTSSEPVKPKAPANSRNNNKKNNAKQKQTSSRGRDSNRGGAMDWAGGNPNTVSIVKEKTTNPVEGWLKEAIDYVDDAGEMSSLADDLKQSILEQEKGLVFDDVTDERDMIEEEELQEVITGFQGDDQQETKYPYIQIGKHYKRQTEVAPGERPERKIVNYSKIQTTSSFDSSKFNFFDDNVDEAMLEEDNTKYSLERWMRDDDLSMWPLPVRLKAHKMWVDQRNTGLEAKLNVLMRQYYEKSQGIRRIIADFEAQICRQNRVVGMTSTAATMQAKYHDLLEKMRPRVMVVEEAAEMLESHIISALTSSLEHLILIGDHQQLRPSTAVHELAENHALGVSLFERLVMNDFPFTRLSHQRRMRPEIRSLINPIYKDPPLLDHPDVLTYPPIRGMDQSLFFLAHNEDETNMSESASKVNEHEAKMAAKLAVYLILQGYLPGEITIITMYSGQKTMIKRALRDERRPDIDSELIQVSSVDGYLGEENKIIILSLVRSNAAGQIGFLKVVNRVCVSLSRAQHGFYILGNARLLCERSDLWNEIVGNLEEQSEHMIGTRLVLKCQRHGQPTQVQWPVDFTTVEEGGCQQQCNELLPCGHRCSLKCHPYDHKEYRCKLQCEKILECNHQCLRRCCEPCGSCIKPLSCKLPCGHTLDSECGKIRRLALRPEGEKCPVCQAPLN</sequence>
<evidence type="ECO:0000313" key="10">
    <source>
        <dbReference type="EMBL" id="ASX98563.1"/>
    </source>
</evidence>
<name>A0A3G1J4Y6_9FUNG</name>
<feature type="region of interest" description="Disordered" evidence="6">
    <location>
        <begin position="564"/>
        <end position="647"/>
    </location>
</feature>
<dbReference type="Gene3D" id="3.40.50.300">
    <property type="entry name" value="P-loop containing nucleotide triphosphate hydrolases"/>
    <property type="match status" value="3"/>
</dbReference>
<dbReference type="InterPro" id="IPR047187">
    <property type="entry name" value="SF1_C_Upf1"/>
</dbReference>
<feature type="domain" description="DNA2/NAM7 helicase helicase" evidence="7">
    <location>
        <begin position="788"/>
        <end position="920"/>
    </location>
</feature>
<dbReference type="CDD" id="cd18808">
    <property type="entry name" value="SF1_C_Upf1"/>
    <property type="match status" value="1"/>
</dbReference>
<feature type="domain" description="DNA2/NAM7 helicase-like C-terminal" evidence="8">
    <location>
        <begin position="933"/>
        <end position="1121"/>
    </location>
</feature>
<dbReference type="GO" id="GO:0016787">
    <property type="term" value="F:hydrolase activity"/>
    <property type="evidence" value="ECO:0007669"/>
    <property type="project" value="UniProtKB-KW"/>
</dbReference>
<dbReference type="AlphaFoldDB" id="A0A3G1J4Y6"/>
<dbReference type="GO" id="GO:0031380">
    <property type="term" value="C:nuclear RNA-directed RNA polymerase complex"/>
    <property type="evidence" value="ECO:0007669"/>
    <property type="project" value="TreeGrafter"/>
</dbReference>
<evidence type="ECO:0000259" key="7">
    <source>
        <dbReference type="Pfam" id="PF13086"/>
    </source>
</evidence>
<evidence type="ECO:0000256" key="1">
    <source>
        <dbReference type="ARBA" id="ARBA00007913"/>
    </source>
</evidence>
<dbReference type="CDD" id="cd06008">
    <property type="entry name" value="NF-X1-zinc-finger"/>
    <property type="match status" value="1"/>
</dbReference>
<protein>
    <submittedName>
        <fullName evidence="10">RNA helicase</fullName>
    </submittedName>
</protein>
<evidence type="ECO:0000256" key="4">
    <source>
        <dbReference type="ARBA" id="ARBA00022806"/>
    </source>
</evidence>
<comment type="similarity">
    <text evidence="1">Belongs to the DNA2/NAM7 helicase family.</text>
</comment>
<dbReference type="EMBL" id="KY081664">
    <property type="protein sequence ID" value="ASX98563.1"/>
    <property type="molecule type" value="Genomic_DNA"/>
</dbReference>
<evidence type="ECO:0000256" key="3">
    <source>
        <dbReference type="ARBA" id="ARBA00022801"/>
    </source>
</evidence>
<dbReference type="Pfam" id="PF13087">
    <property type="entry name" value="AAA_12"/>
    <property type="match status" value="1"/>
</dbReference>
<dbReference type="InterPro" id="IPR041677">
    <property type="entry name" value="DNA2/NAM7_AAA_11"/>
</dbReference>
<dbReference type="PANTHER" id="PTHR10887:SF341">
    <property type="entry name" value="NFX1-TYPE ZINC FINGER-CONTAINING PROTEIN 1"/>
    <property type="match status" value="1"/>
</dbReference>
<evidence type="ECO:0000256" key="5">
    <source>
        <dbReference type="ARBA" id="ARBA00022840"/>
    </source>
</evidence>
<keyword evidence="4 10" id="KW-0347">Helicase</keyword>
<feature type="compositionally biased region" description="Basic and acidic residues" evidence="6">
    <location>
        <begin position="564"/>
        <end position="574"/>
    </location>
</feature>
<evidence type="ECO:0000256" key="6">
    <source>
        <dbReference type="SAM" id="MobiDB-lite"/>
    </source>
</evidence>
<keyword evidence="5" id="KW-0067">ATP-binding</keyword>
<gene>
    <name evidence="10" type="primary">rnhA</name>
</gene>
<dbReference type="GO" id="GO:0004386">
    <property type="term" value="F:helicase activity"/>
    <property type="evidence" value="ECO:0007669"/>
    <property type="project" value="UniProtKB-KW"/>
</dbReference>